<keyword evidence="2" id="KW-1185">Reference proteome</keyword>
<accession>A0ABD2XYK5</accession>
<reference evidence="1 2" key="1">
    <citation type="submission" date="2024-11" db="EMBL/GenBank/DDBJ databases">
        <title>A near-complete genome assembly of Cinchona calisaya.</title>
        <authorList>
            <person name="Lian D.C."/>
            <person name="Zhao X.W."/>
            <person name="Wei L."/>
        </authorList>
    </citation>
    <scope>NUCLEOTIDE SEQUENCE [LARGE SCALE GENOMIC DNA]</scope>
    <source>
        <tissue evidence="1">Nenye</tissue>
    </source>
</reference>
<evidence type="ECO:0000313" key="1">
    <source>
        <dbReference type="EMBL" id="KAL3499988.1"/>
    </source>
</evidence>
<protein>
    <recommendedName>
        <fullName evidence="3">CCHC-type domain-containing protein</fullName>
    </recommendedName>
</protein>
<dbReference type="AlphaFoldDB" id="A0ABD2XYK5"/>
<dbReference type="PANTHER" id="PTHR34222">
    <property type="entry name" value="GAG_PRE-INTEGRS DOMAIN-CONTAINING PROTEIN"/>
    <property type="match status" value="1"/>
</dbReference>
<organism evidence="1 2">
    <name type="scientific">Cinchona calisaya</name>
    <dbReference type="NCBI Taxonomy" id="153742"/>
    <lineage>
        <taxon>Eukaryota</taxon>
        <taxon>Viridiplantae</taxon>
        <taxon>Streptophyta</taxon>
        <taxon>Embryophyta</taxon>
        <taxon>Tracheophyta</taxon>
        <taxon>Spermatophyta</taxon>
        <taxon>Magnoliopsida</taxon>
        <taxon>eudicotyledons</taxon>
        <taxon>Gunneridae</taxon>
        <taxon>Pentapetalae</taxon>
        <taxon>asterids</taxon>
        <taxon>lamiids</taxon>
        <taxon>Gentianales</taxon>
        <taxon>Rubiaceae</taxon>
        <taxon>Cinchonoideae</taxon>
        <taxon>Cinchoneae</taxon>
        <taxon>Cinchona</taxon>
    </lineage>
</organism>
<gene>
    <name evidence="1" type="ORF">ACH5RR_039081</name>
</gene>
<dbReference type="EMBL" id="JBJUIK010000016">
    <property type="protein sequence ID" value="KAL3499988.1"/>
    <property type="molecule type" value="Genomic_DNA"/>
</dbReference>
<comment type="caution">
    <text evidence="1">The sequence shown here is derived from an EMBL/GenBank/DDBJ whole genome shotgun (WGS) entry which is preliminary data.</text>
</comment>
<sequence>MVAWEQAFTLEVDAPESFIPEVDAPKFFTPELIVAENFTVELDGEIWDEIRALRLLTTDLDEPDKRENKDLVMSFLSCLGSEFSELRYNSLRSNEMPFYDEVICMIEKEISARKFYDALKAKKIALVEENGSIAQTNTSTQVGNNNQGKRAPTKCQKCDKIGHLDKWCKNCEPCGKQGYPKEKCWELHRHLKPKDLPRKPNIQEAKHATERNPTLNLLEELAKLVNSHKVNMSHEQCMKSNLTACFES</sequence>
<name>A0ABD2XYK5_9GENT</name>
<evidence type="ECO:0008006" key="3">
    <source>
        <dbReference type="Google" id="ProtNLM"/>
    </source>
</evidence>
<evidence type="ECO:0000313" key="2">
    <source>
        <dbReference type="Proteomes" id="UP001630127"/>
    </source>
</evidence>
<proteinExistence type="predicted"/>
<dbReference type="Proteomes" id="UP001630127">
    <property type="component" value="Unassembled WGS sequence"/>
</dbReference>
<dbReference type="PANTHER" id="PTHR34222:SF79">
    <property type="entry name" value="RETROVIRUS-RELATED POL POLYPROTEIN FROM TRANSPOSON TNT 1-94"/>
    <property type="match status" value="1"/>
</dbReference>
<dbReference type="InterPro" id="IPR036875">
    <property type="entry name" value="Znf_CCHC_sf"/>
</dbReference>
<dbReference type="SUPFAM" id="SSF57756">
    <property type="entry name" value="Retrovirus zinc finger-like domains"/>
    <property type="match status" value="1"/>
</dbReference>